<comment type="caution">
    <text evidence="1">The sequence shown here is derived from an EMBL/GenBank/DDBJ whole genome shotgun (WGS) entry which is preliminary data.</text>
</comment>
<evidence type="ECO:0000313" key="2">
    <source>
        <dbReference type="Proteomes" id="UP001151760"/>
    </source>
</evidence>
<sequence length="338" mass="39246">MLNQQQKIKKVNEKVYAAQARCEKCKGPHYTKDCPDKEDRSTMEEAFYTKFDTSYPQGRFKAVAPGSYEWSILKDDLPRKGKDLGSFTLPCFINNTCFNNALTNFGANRTMKHPKGIAVNVLVGIDRFTFPVDFVVLYMPEDVKTPLILGRSFLSTAMLRLMRVYALSLEERMELNLEARLMGEALMINRSEDTDFGDFIELNDLNEPLELRRDQNMDSYRDEEMGDVIAGKQFCKEIGVNAKWFEGMITIYNGNNEITYPMSRSHLRFKHLTNKQCNEIRPILKISAQDLKEGISYPYQKLKKLNNGVLNLGPEYIKDEEVKEWLTRGHIRMHEMEW</sequence>
<organism evidence="1 2">
    <name type="scientific">Tanacetum coccineum</name>
    <dbReference type="NCBI Taxonomy" id="301880"/>
    <lineage>
        <taxon>Eukaryota</taxon>
        <taxon>Viridiplantae</taxon>
        <taxon>Streptophyta</taxon>
        <taxon>Embryophyta</taxon>
        <taxon>Tracheophyta</taxon>
        <taxon>Spermatophyta</taxon>
        <taxon>Magnoliopsida</taxon>
        <taxon>eudicotyledons</taxon>
        <taxon>Gunneridae</taxon>
        <taxon>Pentapetalae</taxon>
        <taxon>asterids</taxon>
        <taxon>campanulids</taxon>
        <taxon>Asterales</taxon>
        <taxon>Asteraceae</taxon>
        <taxon>Asteroideae</taxon>
        <taxon>Anthemideae</taxon>
        <taxon>Anthemidinae</taxon>
        <taxon>Tanacetum</taxon>
    </lineage>
</organism>
<evidence type="ECO:0000313" key="1">
    <source>
        <dbReference type="EMBL" id="GJT76526.1"/>
    </source>
</evidence>
<dbReference type="Proteomes" id="UP001151760">
    <property type="component" value="Unassembled WGS sequence"/>
</dbReference>
<keyword evidence="2" id="KW-1185">Reference proteome</keyword>
<name>A0ABQ5GMS3_9ASTR</name>
<dbReference type="PANTHER" id="PTHR33067:SF35">
    <property type="entry name" value="ASPARTIC PEPTIDASE DDI1-TYPE DOMAIN-CONTAINING PROTEIN"/>
    <property type="match status" value="1"/>
</dbReference>
<gene>
    <name evidence="1" type="ORF">Tco_1043251</name>
</gene>
<protein>
    <submittedName>
        <fullName evidence="1">Uncharacterized protein</fullName>
    </submittedName>
</protein>
<reference evidence="1" key="1">
    <citation type="journal article" date="2022" name="Int. J. Mol. Sci.">
        <title>Draft Genome of Tanacetum Coccineum: Genomic Comparison of Closely Related Tanacetum-Family Plants.</title>
        <authorList>
            <person name="Yamashiro T."/>
            <person name="Shiraishi A."/>
            <person name="Nakayama K."/>
            <person name="Satake H."/>
        </authorList>
    </citation>
    <scope>NUCLEOTIDE SEQUENCE</scope>
</reference>
<accession>A0ABQ5GMS3</accession>
<proteinExistence type="predicted"/>
<reference evidence="1" key="2">
    <citation type="submission" date="2022-01" db="EMBL/GenBank/DDBJ databases">
        <authorList>
            <person name="Yamashiro T."/>
            <person name="Shiraishi A."/>
            <person name="Satake H."/>
            <person name="Nakayama K."/>
        </authorList>
    </citation>
    <scope>NUCLEOTIDE SEQUENCE</scope>
</reference>
<dbReference type="PANTHER" id="PTHR33067">
    <property type="entry name" value="RNA-DIRECTED DNA POLYMERASE-RELATED"/>
    <property type="match status" value="1"/>
</dbReference>
<dbReference type="EMBL" id="BQNB010018632">
    <property type="protein sequence ID" value="GJT76526.1"/>
    <property type="molecule type" value="Genomic_DNA"/>
</dbReference>